<feature type="transmembrane region" description="Helical" evidence="1">
    <location>
        <begin position="233"/>
        <end position="254"/>
    </location>
</feature>
<evidence type="ECO:0000313" key="5">
    <source>
        <dbReference type="Proteomes" id="UP000249688"/>
    </source>
</evidence>
<evidence type="ECO:0000313" key="4">
    <source>
        <dbReference type="EMBL" id="PZW38647.1"/>
    </source>
</evidence>
<accession>A0A2W7IH67</accession>
<feature type="transmembrane region" description="Helical" evidence="1">
    <location>
        <begin position="126"/>
        <end position="144"/>
    </location>
</feature>
<name>A0A2W7IH67_9PROT</name>
<evidence type="ECO:0000256" key="2">
    <source>
        <dbReference type="SAM" id="SignalP"/>
    </source>
</evidence>
<keyword evidence="1" id="KW-0472">Membrane</keyword>
<feature type="transmembrane region" description="Helical" evidence="1">
    <location>
        <begin position="202"/>
        <end position="221"/>
    </location>
</feature>
<dbReference type="AlphaFoldDB" id="A0A2W7IH67"/>
<dbReference type="Proteomes" id="UP000249688">
    <property type="component" value="Unassembled WGS sequence"/>
</dbReference>
<feature type="chain" id="PRO_5015839831" description="DUF7024 domain-containing protein" evidence="2">
    <location>
        <begin position="20"/>
        <end position="688"/>
    </location>
</feature>
<keyword evidence="1" id="KW-0812">Transmembrane</keyword>
<dbReference type="Pfam" id="PF22895">
    <property type="entry name" value="DUF7024"/>
    <property type="match status" value="1"/>
</dbReference>
<comment type="caution">
    <text evidence="4">The sequence shown here is derived from an EMBL/GenBank/DDBJ whole genome shotgun (WGS) entry which is preliminary data.</text>
</comment>
<reference evidence="4 5" key="1">
    <citation type="submission" date="2018-06" db="EMBL/GenBank/DDBJ databases">
        <title>Genomic Encyclopedia of Archaeal and Bacterial Type Strains, Phase II (KMG-II): from individual species to whole genera.</title>
        <authorList>
            <person name="Goeker M."/>
        </authorList>
    </citation>
    <scope>NUCLEOTIDE SEQUENCE [LARGE SCALE GENOMIC DNA]</scope>
    <source>
        <strain evidence="4 5">DSM 24525</strain>
    </source>
</reference>
<dbReference type="EMBL" id="QKYU01000036">
    <property type="protein sequence ID" value="PZW38647.1"/>
    <property type="molecule type" value="Genomic_DNA"/>
</dbReference>
<feature type="transmembrane region" description="Helical" evidence="1">
    <location>
        <begin position="177"/>
        <end position="196"/>
    </location>
</feature>
<feature type="transmembrane region" description="Helical" evidence="1">
    <location>
        <begin position="150"/>
        <end position="170"/>
    </location>
</feature>
<evidence type="ECO:0000259" key="3">
    <source>
        <dbReference type="Pfam" id="PF22895"/>
    </source>
</evidence>
<feature type="domain" description="DUF7024" evidence="3">
    <location>
        <begin position="570"/>
        <end position="685"/>
    </location>
</feature>
<feature type="signal peptide" evidence="2">
    <location>
        <begin position="1"/>
        <end position="19"/>
    </location>
</feature>
<keyword evidence="5" id="KW-1185">Reference proteome</keyword>
<dbReference type="OrthoDB" id="8141049at2"/>
<dbReference type="InterPro" id="IPR054288">
    <property type="entry name" value="DUF7024"/>
</dbReference>
<evidence type="ECO:0000256" key="1">
    <source>
        <dbReference type="SAM" id="Phobius"/>
    </source>
</evidence>
<keyword evidence="1" id="KW-1133">Transmembrane helix</keyword>
<dbReference type="RefSeq" id="WP_111400322.1">
    <property type="nucleotide sequence ID" value="NZ_QKYU01000036.1"/>
</dbReference>
<proteinExistence type="predicted"/>
<protein>
    <recommendedName>
        <fullName evidence="3">DUF7024 domain-containing protein</fullName>
    </recommendedName>
</protein>
<feature type="transmembrane region" description="Helical" evidence="1">
    <location>
        <begin position="311"/>
        <end position="330"/>
    </location>
</feature>
<sequence length="688" mass="72338">MSRLPRAGAAAAVALAMLAAVFREQLAHGFGKVFGGDTDGRIAIALHEHWVGVLRGAWSWSRPPWFFPHAKTLAYNDGYLLHGLIYAPARLLGADPGLAANLTHAALLLLMFAGVALLARRQFGVSFAWSLFAGATACVANSWYGRLGHVQLLAFGPALLVAVLLMEALGRIAQGRLRAGLGYGAGAAVLFGALMLTSGYVAWMGALFGGLIMIAAALRGYRALLGWPLQNFAAVAAIGVLFILAASPAVWLYAAVLGGGAGGHPVWAIRELAPSPADLHRLGATNLMWGWADPPALGGEFRPGQNQPPGFTPMFAITALLAIGAALAGLRRRTPGAAGVAAVGVLSLVFVALATDFGSVWGWGAMLRLPGAAGMRDLSRIPVLAGAMLVGCVAWGLWRLAHRAPLVAGLVAVLILAEQANTRIHADYDPRADAARWAAAPPPPGCAAFVPSRPRQGMARNRIEGIYDHNTEAMFGATLTQLPTIAGFNSSLPPDWNFADPNGRHYDRRVRHYARAHGLAESLCGINLASMTWTGPGRPIDWLARPVPPVPYPGRIGIGQAGPQARDWLASGWSDPEPWGVWSEGAEAELILPLPPGWSGGGRVRLWLRGFAPRTGQRVVTLSAGEADQVVTLRHDADLLVELPFAEGQAVVDVTLDIPGPIRPVDIGMGGDSRSIGVGLLGVELVAP</sequence>
<keyword evidence="2" id="KW-0732">Signal</keyword>
<feature type="transmembrane region" description="Helical" evidence="1">
    <location>
        <begin position="98"/>
        <end position="119"/>
    </location>
</feature>
<gene>
    <name evidence="4" type="ORF">C8P66_1361</name>
</gene>
<organism evidence="4 5">
    <name type="scientific">Humitalea rosea</name>
    <dbReference type="NCBI Taxonomy" id="990373"/>
    <lineage>
        <taxon>Bacteria</taxon>
        <taxon>Pseudomonadati</taxon>
        <taxon>Pseudomonadota</taxon>
        <taxon>Alphaproteobacteria</taxon>
        <taxon>Acetobacterales</taxon>
        <taxon>Roseomonadaceae</taxon>
        <taxon>Humitalea</taxon>
    </lineage>
</organism>
<feature type="transmembrane region" description="Helical" evidence="1">
    <location>
        <begin position="337"/>
        <end position="361"/>
    </location>
</feature>